<dbReference type="Pfam" id="PF00722">
    <property type="entry name" value="Glyco_hydro_16"/>
    <property type="match status" value="1"/>
</dbReference>
<comment type="caution">
    <text evidence="4">The sequence shown here is derived from an EMBL/GenBank/DDBJ whole genome shotgun (WGS) entry which is preliminary data.</text>
</comment>
<evidence type="ECO:0000313" key="4">
    <source>
        <dbReference type="EMBL" id="MCD1655717.1"/>
    </source>
</evidence>
<dbReference type="Gene3D" id="2.60.120.200">
    <property type="match status" value="1"/>
</dbReference>
<keyword evidence="2" id="KW-0732">Signal</keyword>
<dbReference type="CDD" id="cd08023">
    <property type="entry name" value="GH16_laminarinase_like"/>
    <property type="match status" value="1"/>
</dbReference>
<dbReference type="InterPro" id="IPR000757">
    <property type="entry name" value="Beta-glucanase-like"/>
</dbReference>
<organism evidence="4 5">
    <name type="scientific">Teretinema zuelzerae</name>
    <dbReference type="NCBI Taxonomy" id="156"/>
    <lineage>
        <taxon>Bacteria</taxon>
        <taxon>Pseudomonadati</taxon>
        <taxon>Spirochaetota</taxon>
        <taxon>Spirochaetia</taxon>
        <taxon>Spirochaetales</taxon>
        <taxon>Treponemataceae</taxon>
        <taxon>Teretinema</taxon>
    </lineage>
</organism>
<evidence type="ECO:0000313" key="5">
    <source>
        <dbReference type="Proteomes" id="UP001198163"/>
    </source>
</evidence>
<reference evidence="4" key="1">
    <citation type="submission" date="2021-08" db="EMBL/GenBank/DDBJ databases">
        <title>Comparative analyses of Brucepasteria parasyntrophica and Teretinema zuelzerae.</title>
        <authorList>
            <person name="Song Y."/>
            <person name="Brune A."/>
        </authorList>
    </citation>
    <scope>NUCLEOTIDE SEQUENCE</scope>
    <source>
        <strain evidence="4">DSM 1903</strain>
    </source>
</reference>
<accession>A0AAE3EJN3</accession>
<dbReference type="GO" id="GO:0004553">
    <property type="term" value="F:hydrolase activity, hydrolyzing O-glycosyl compounds"/>
    <property type="evidence" value="ECO:0007669"/>
    <property type="project" value="InterPro"/>
</dbReference>
<proteinExistence type="inferred from homology"/>
<dbReference type="RefSeq" id="WP_230757396.1">
    <property type="nucleotide sequence ID" value="NZ_JAINWA010000003.1"/>
</dbReference>
<evidence type="ECO:0000256" key="2">
    <source>
        <dbReference type="SAM" id="SignalP"/>
    </source>
</evidence>
<dbReference type="InterPro" id="IPR050546">
    <property type="entry name" value="Glycosyl_Hydrlase_16"/>
</dbReference>
<dbReference type="GO" id="GO:0005975">
    <property type="term" value="P:carbohydrate metabolic process"/>
    <property type="evidence" value="ECO:0007669"/>
    <property type="project" value="InterPro"/>
</dbReference>
<dbReference type="EMBL" id="JAINWA010000003">
    <property type="protein sequence ID" value="MCD1655717.1"/>
    <property type="molecule type" value="Genomic_DNA"/>
</dbReference>
<feature type="domain" description="GH16" evidence="3">
    <location>
        <begin position="50"/>
        <end position="306"/>
    </location>
</feature>
<gene>
    <name evidence="4" type="ORF">K7J14_13550</name>
</gene>
<protein>
    <submittedName>
        <fullName evidence="4">Glycoside hydrolase family 16 protein</fullName>
    </submittedName>
</protein>
<feature type="chain" id="PRO_5041936830" evidence="2">
    <location>
        <begin position="34"/>
        <end position="306"/>
    </location>
</feature>
<name>A0AAE3EJN3_9SPIR</name>
<comment type="similarity">
    <text evidence="1">Belongs to the glycosyl hydrolase 16 family.</text>
</comment>
<dbReference type="SUPFAM" id="SSF49899">
    <property type="entry name" value="Concanavalin A-like lectins/glucanases"/>
    <property type="match status" value="1"/>
</dbReference>
<evidence type="ECO:0000256" key="1">
    <source>
        <dbReference type="ARBA" id="ARBA00006865"/>
    </source>
</evidence>
<dbReference type="InterPro" id="IPR013320">
    <property type="entry name" value="ConA-like_dom_sf"/>
</dbReference>
<dbReference type="PANTHER" id="PTHR10963:SF55">
    <property type="entry name" value="GLYCOSIDE HYDROLASE FAMILY 16 PROTEIN"/>
    <property type="match status" value="1"/>
</dbReference>
<dbReference type="AlphaFoldDB" id="A0AAE3EJN3"/>
<dbReference type="PANTHER" id="PTHR10963">
    <property type="entry name" value="GLYCOSYL HYDROLASE-RELATED"/>
    <property type="match status" value="1"/>
</dbReference>
<evidence type="ECO:0000259" key="3">
    <source>
        <dbReference type="PROSITE" id="PS51762"/>
    </source>
</evidence>
<dbReference type="Proteomes" id="UP001198163">
    <property type="component" value="Unassembled WGS sequence"/>
</dbReference>
<keyword evidence="4" id="KW-0378">Hydrolase</keyword>
<dbReference type="PROSITE" id="PS51762">
    <property type="entry name" value="GH16_2"/>
    <property type="match status" value="1"/>
</dbReference>
<keyword evidence="5" id="KW-1185">Reference proteome</keyword>
<feature type="signal peptide" evidence="2">
    <location>
        <begin position="1"/>
        <end position="33"/>
    </location>
</feature>
<sequence length="306" mass="34447">MYTFTFNENISRKGRAAAVSALALLSVFSLSCASGPKNAPLTPLTEPKELDFTNLVWSDEFDGETLNPDNWEIQLGDGTGYGLPSGWGNNEDQYYTDSPDNIRLENGELVITAKKQNFRGKKFTSARIRSKDKVDVLYGKIEARIKFPGGNGLWSAFWMLPTDNAYGAWAASGEIDIMEMFGSDPHLAVGTLHQGGVWPNNSYRNGFHRLPDGKLMTDDYHVYAVEWDPSSIRWYVDGVKYTEAPMDEWFTLNKAGTDVLDKPGAPFDQRFHLLLNFAINGSEKKRVDETTVIPADMRVDYVRIYR</sequence>